<accession>A0A0P1BLW0</accession>
<reference evidence="1 2" key="1">
    <citation type="submission" date="2014-09" db="EMBL/GenBank/DDBJ databases">
        <authorList>
            <person name="Magalhaes I.L.F."/>
            <person name="Oliveira U."/>
            <person name="Santos F.R."/>
            <person name="Vidigal T.H.D.A."/>
            <person name="Brescovit A.D."/>
            <person name="Santos A.J."/>
        </authorList>
    </citation>
    <scope>NUCLEOTIDE SEQUENCE [LARGE SCALE GENOMIC DNA]</scope>
</reference>
<sequence>MQRQPTPFMSEGRAKLKPFVRGAVLIFGSLTVPLPDRKLPSTAHTSSWMLVSYSAQCCRSSTDLSGITHPNDMLV</sequence>
<dbReference type="Proteomes" id="UP000054845">
    <property type="component" value="Unassembled WGS sequence"/>
</dbReference>
<dbReference type="AlphaFoldDB" id="A0A0P1BLW0"/>
<evidence type="ECO:0000313" key="2">
    <source>
        <dbReference type="Proteomes" id="UP000054845"/>
    </source>
</evidence>
<evidence type="ECO:0000313" key="1">
    <source>
        <dbReference type="EMBL" id="CEH17013.1"/>
    </source>
</evidence>
<proteinExistence type="predicted"/>
<name>A0A0P1BLW0_9BASI</name>
<protein>
    <submittedName>
        <fullName evidence="1">Uncharacterized protein</fullName>
    </submittedName>
</protein>
<dbReference type="EMBL" id="CCYA01000254">
    <property type="protein sequence ID" value="CEH17013.1"/>
    <property type="molecule type" value="Genomic_DNA"/>
</dbReference>
<keyword evidence="2" id="KW-1185">Reference proteome</keyword>
<organism evidence="1 2">
    <name type="scientific">Ceraceosorus bombacis</name>
    <dbReference type="NCBI Taxonomy" id="401625"/>
    <lineage>
        <taxon>Eukaryota</taxon>
        <taxon>Fungi</taxon>
        <taxon>Dikarya</taxon>
        <taxon>Basidiomycota</taxon>
        <taxon>Ustilaginomycotina</taxon>
        <taxon>Exobasidiomycetes</taxon>
        <taxon>Ceraceosorales</taxon>
        <taxon>Ceraceosoraceae</taxon>
        <taxon>Ceraceosorus</taxon>
    </lineage>
</organism>